<accession>A0AA36BFS8</accession>
<evidence type="ECO:0000256" key="4">
    <source>
        <dbReference type="ARBA" id="ARBA00022490"/>
    </source>
</evidence>
<evidence type="ECO:0000259" key="8">
    <source>
        <dbReference type="Pfam" id="PF01593"/>
    </source>
</evidence>
<dbReference type="AlphaFoldDB" id="A0AA36BFS8"/>
<dbReference type="GO" id="GO:0046592">
    <property type="term" value="F:polyamine oxidase activity"/>
    <property type="evidence" value="ECO:0007669"/>
    <property type="project" value="TreeGrafter"/>
</dbReference>
<dbReference type="PRINTS" id="PR00419">
    <property type="entry name" value="ADXRDTASE"/>
</dbReference>
<dbReference type="InterPro" id="IPR002937">
    <property type="entry name" value="Amino_oxidase"/>
</dbReference>
<keyword evidence="6" id="KW-0274">FAD</keyword>
<evidence type="ECO:0000256" key="7">
    <source>
        <dbReference type="ARBA" id="ARBA00023002"/>
    </source>
</evidence>
<evidence type="ECO:0000256" key="6">
    <source>
        <dbReference type="ARBA" id="ARBA00022827"/>
    </source>
</evidence>
<evidence type="ECO:0000256" key="1">
    <source>
        <dbReference type="ARBA" id="ARBA00001974"/>
    </source>
</evidence>
<dbReference type="InterPro" id="IPR050281">
    <property type="entry name" value="Flavin_monoamine_oxidase"/>
</dbReference>
<evidence type="ECO:0000256" key="3">
    <source>
        <dbReference type="ARBA" id="ARBA00005995"/>
    </source>
</evidence>
<evidence type="ECO:0000256" key="5">
    <source>
        <dbReference type="ARBA" id="ARBA00022630"/>
    </source>
</evidence>
<dbReference type="EMBL" id="OX597827">
    <property type="protein sequence ID" value="CAI9733239.1"/>
    <property type="molecule type" value="Genomic_DNA"/>
</dbReference>
<evidence type="ECO:0000313" key="9">
    <source>
        <dbReference type="EMBL" id="CAI9733239.1"/>
    </source>
</evidence>
<dbReference type="Gene3D" id="3.50.50.60">
    <property type="entry name" value="FAD/NAD(P)-binding domain"/>
    <property type="match status" value="1"/>
</dbReference>
<reference evidence="9" key="1">
    <citation type="submission" date="2023-08" db="EMBL/GenBank/DDBJ databases">
        <authorList>
            <person name="Alioto T."/>
            <person name="Alioto T."/>
            <person name="Gomez Garrido J."/>
        </authorList>
    </citation>
    <scope>NUCLEOTIDE SEQUENCE</scope>
</reference>
<dbReference type="SUPFAM" id="SSF51905">
    <property type="entry name" value="FAD/NAD(P)-binding domain"/>
    <property type="match status" value="1"/>
</dbReference>
<dbReference type="Proteomes" id="UP001162480">
    <property type="component" value="Chromosome 14"/>
</dbReference>
<proteinExistence type="inferred from homology"/>
<dbReference type="SUPFAM" id="SSF54373">
    <property type="entry name" value="FAD-linked reductases, C-terminal domain"/>
    <property type="match status" value="1"/>
</dbReference>
<sequence length="549" mass="61108">MAEVLTNSGAASKDAMMSAAKIPTTTSSPATDLTKLASLTIKNGVQPKIVIIGAGIAGISAAEYLTKNGFTDITILEASNRTGGRIWTISDEEGRKAEMGANWIHGIEKNPIYQIAESNELLQLRNKNKTLRHKRLFLQEDGSSICGEVLNKVDLAFGQCMVECEAFFKDDMDIPGNMESVGDYIDQDLYYHLDNLSYEERKRFLLVYEQRVSSECIINGCNSLFDVSLSDIGSYEELPGIHYTIPPGFEKVIEILKSNIPPNSILLNHPVRCIHWARPVNCENREHPVCVECENQELFQADHVIVTVSLGVLKAACNRMFNPQIPNRKLLAIDHLGFGIVDKIILEFDRSIIDSDTKLINLLWNSKRDSNKENFRSPNLGDTWVRGITSFEVIHKNVLLGWLCGSSALFMESLTEEQVAKDCAKVLGKFLQNPNIPLPKVIRTRWGNNPYTRGSYSYIHIHSHIEDIYTLQEPLQSLHSNSPQVLFAGEATHECFYSTTHGALLTGWREAERIKDMYTLTTSSSSSSSPSKTTISSTAACCPTPVVAS</sequence>
<dbReference type="InterPro" id="IPR036188">
    <property type="entry name" value="FAD/NAD-bd_sf"/>
</dbReference>
<evidence type="ECO:0000313" key="10">
    <source>
        <dbReference type="Proteomes" id="UP001162480"/>
    </source>
</evidence>
<feature type="domain" description="Amine oxidase" evidence="8">
    <location>
        <begin position="56"/>
        <end position="514"/>
    </location>
</feature>
<dbReference type="Pfam" id="PF01593">
    <property type="entry name" value="Amino_oxidase"/>
    <property type="match status" value="1"/>
</dbReference>
<comment type="cofactor">
    <cofactor evidence="1">
        <name>FAD</name>
        <dbReference type="ChEBI" id="CHEBI:57692"/>
    </cofactor>
</comment>
<comment type="similarity">
    <text evidence="3">Belongs to the flavin monoamine oxidase family.</text>
</comment>
<keyword evidence="7" id="KW-0560">Oxidoreductase</keyword>
<keyword evidence="10" id="KW-1185">Reference proteome</keyword>
<dbReference type="GO" id="GO:0005737">
    <property type="term" value="C:cytoplasm"/>
    <property type="evidence" value="ECO:0007669"/>
    <property type="project" value="UniProtKB-SubCell"/>
</dbReference>
<dbReference type="PANTHER" id="PTHR10742:SF405">
    <property type="entry name" value="PEROXISOMAL N(1)-ACETYL-SPERMINE_SPERMIDINE OXIDASE"/>
    <property type="match status" value="1"/>
</dbReference>
<keyword evidence="5" id="KW-0285">Flavoprotein</keyword>
<protein>
    <submittedName>
        <fullName evidence="9">Spermine oxidase-like</fullName>
    </submittedName>
</protein>
<name>A0AA36BFS8_OCTVU</name>
<keyword evidence="4" id="KW-0963">Cytoplasm</keyword>
<organism evidence="9 10">
    <name type="scientific">Octopus vulgaris</name>
    <name type="common">Common octopus</name>
    <dbReference type="NCBI Taxonomy" id="6645"/>
    <lineage>
        <taxon>Eukaryota</taxon>
        <taxon>Metazoa</taxon>
        <taxon>Spiralia</taxon>
        <taxon>Lophotrochozoa</taxon>
        <taxon>Mollusca</taxon>
        <taxon>Cephalopoda</taxon>
        <taxon>Coleoidea</taxon>
        <taxon>Octopodiformes</taxon>
        <taxon>Octopoda</taxon>
        <taxon>Incirrata</taxon>
        <taxon>Octopodidae</taxon>
        <taxon>Octopus</taxon>
    </lineage>
</organism>
<dbReference type="Gene3D" id="3.90.660.10">
    <property type="match status" value="1"/>
</dbReference>
<comment type="subcellular location">
    <subcellularLocation>
        <location evidence="2">Cytoplasm</location>
    </subcellularLocation>
</comment>
<gene>
    <name evidence="9" type="ORF">OCTVUL_1B021036</name>
</gene>
<evidence type="ECO:0000256" key="2">
    <source>
        <dbReference type="ARBA" id="ARBA00004496"/>
    </source>
</evidence>
<dbReference type="PANTHER" id="PTHR10742">
    <property type="entry name" value="FLAVIN MONOAMINE OXIDASE"/>
    <property type="match status" value="1"/>
</dbReference>